<comment type="caution">
    <text evidence="2">The sequence shown here is derived from an EMBL/GenBank/DDBJ whole genome shotgun (WGS) entry which is preliminary data.</text>
</comment>
<feature type="compositionally biased region" description="Basic and acidic residues" evidence="1">
    <location>
        <begin position="28"/>
        <end position="53"/>
    </location>
</feature>
<evidence type="ECO:0000313" key="2">
    <source>
        <dbReference type="EMBL" id="HAF0422034.1"/>
    </source>
</evidence>
<proteinExistence type="predicted"/>
<reference evidence="2" key="2">
    <citation type="submission" date="2018-07" db="EMBL/GenBank/DDBJ databases">
        <authorList>
            <consortium name="NCBI Pathogen Detection Project"/>
        </authorList>
    </citation>
    <scope>NUCLEOTIDE SEQUENCE</scope>
    <source>
        <strain evidence="2">NCTR-SF702</strain>
    </source>
</reference>
<evidence type="ECO:0000256" key="1">
    <source>
        <dbReference type="SAM" id="MobiDB-lite"/>
    </source>
</evidence>
<dbReference type="EMBL" id="DAATWN010000062">
    <property type="protein sequence ID" value="HAF0422034.1"/>
    <property type="molecule type" value="Genomic_DNA"/>
</dbReference>
<dbReference type="Gene3D" id="1.10.132.80">
    <property type="match status" value="1"/>
</dbReference>
<dbReference type="AlphaFoldDB" id="A0A741AWL7"/>
<sequence>GAAADLLNANIIARDLGLKEQSQVEDVTPDKGDRDKRRSRIKELFNRGTGRDS</sequence>
<reference evidence="2" key="1">
    <citation type="journal article" date="2018" name="Genome Biol.">
        <title>SKESA: strategic k-mer extension for scrupulous assemblies.</title>
        <authorList>
            <person name="Souvorov A."/>
            <person name="Agarwala R."/>
            <person name="Lipman D.J."/>
        </authorList>
    </citation>
    <scope>NUCLEOTIDE SEQUENCE</scope>
    <source>
        <strain evidence="2">NCTR-SF702</strain>
    </source>
</reference>
<accession>A0A741AWL7</accession>
<organism evidence="2">
    <name type="scientific">Salmonella enterica subsp. enterica serovar Heidelberg</name>
    <dbReference type="NCBI Taxonomy" id="611"/>
    <lineage>
        <taxon>Bacteria</taxon>
        <taxon>Pseudomonadati</taxon>
        <taxon>Pseudomonadota</taxon>
        <taxon>Gammaproteobacteria</taxon>
        <taxon>Enterobacterales</taxon>
        <taxon>Enterobacteriaceae</taxon>
        <taxon>Salmonella</taxon>
    </lineage>
</organism>
<protein>
    <submittedName>
        <fullName evidence="2">DNA packaging protein</fullName>
    </submittedName>
</protein>
<name>A0A741AWL7_SALET</name>
<feature type="non-terminal residue" evidence="2">
    <location>
        <position position="1"/>
    </location>
</feature>
<feature type="region of interest" description="Disordered" evidence="1">
    <location>
        <begin position="21"/>
        <end position="53"/>
    </location>
</feature>
<gene>
    <name evidence="2" type="ORF">GND77_004749</name>
</gene>